<dbReference type="Pfam" id="PF02366">
    <property type="entry name" value="PMT"/>
    <property type="match status" value="1"/>
</dbReference>
<keyword evidence="6 8" id="KW-1133">Transmembrane helix</keyword>
<comment type="caution">
    <text evidence="10">The sequence shown here is derived from an EMBL/GenBank/DDBJ whole genome shotgun (WGS) entry which is preliminary data.</text>
</comment>
<dbReference type="GO" id="GO:0010041">
    <property type="term" value="P:response to iron(III) ion"/>
    <property type="evidence" value="ECO:0007669"/>
    <property type="project" value="TreeGrafter"/>
</dbReference>
<dbReference type="GO" id="GO:0006493">
    <property type="term" value="P:protein O-linked glycosylation"/>
    <property type="evidence" value="ECO:0007669"/>
    <property type="project" value="InterPro"/>
</dbReference>
<evidence type="ECO:0000256" key="4">
    <source>
        <dbReference type="ARBA" id="ARBA00022679"/>
    </source>
</evidence>
<name>A0A4R1GCK7_9BACT</name>
<dbReference type="PANTHER" id="PTHR33908">
    <property type="entry name" value="MANNOSYLTRANSFERASE YKCB-RELATED"/>
    <property type="match status" value="1"/>
</dbReference>
<evidence type="ECO:0000256" key="3">
    <source>
        <dbReference type="ARBA" id="ARBA00022676"/>
    </source>
</evidence>
<evidence type="ECO:0000256" key="2">
    <source>
        <dbReference type="ARBA" id="ARBA00022475"/>
    </source>
</evidence>
<feature type="transmembrane region" description="Helical" evidence="8">
    <location>
        <begin position="84"/>
        <end position="103"/>
    </location>
</feature>
<proteinExistence type="predicted"/>
<sequence>MKDKKFWILVVISFLLLVLPNGLYSAFDKDEPKYLEAAREMIESGDYITPYYNYEYRFDKPVLVYWLIVLGYKLFGLNEFGGRFFVSLAGLLTVLLLFWWLSRHKGKDFAFWASLALLSLLDFIVMASVAMPDALLTLFMTASLVFFFEGYHRKSEKFYILAFASSGLATLTKGPVGLALPGLIAIIYLILRRDLIRTLKEIPWFKGFAVYLLIVAPWYVAILKKHGYQFFKDFIIFHNIHRFTSKVPGHPTEWWYYLANYFWLFLPFSFFFPFAVYKLWKEKLNVTDEVFSFVAVWFFTVVIFFQIAHTKLAHYLLPSFPAFAVIVTWYVRKYKDKLPYLITTGIFLLLTVGAVGFFVYKGWKPVGLIALLPALLGALLSLKRKDYRFLLTSFVGTMILFKWVTLPSLEDLRAKPAVGKEIREIAEKHPELRFFFFDYTSPEIVYYFRKGKLESINPKKAKELLSGDKPVVIVTRENRLKHLKGTKYYVWDKKKELITKHSIVVISNVSEEKLNGNG</sequence>
<comment type="subcellular location">
    <subcellularLocation>
        <location evidence="1">Cell membrane</location>
        <topology evidence="1">Multi-pass membrane protein</topology>
    </subcellularLocation>
</comment>
<gene>
    <name evidence="10" type="ORF">CLV27_0955</name>
</gene>
<reference evidence="10 11" key="1">
    <citation type="submission" date="2019-03" db="EMBL/GenBank/DDBJ databases">
        <title>Genomic Encyclopedia of Archaeal and Bacterial Type Strains, Phase II (KMG-II): from individual species to whole genera.</title>
        <authorList>
            <person name="Goeker M."/>
        </authorList>
    </citation>
    <scope>NUCLEOTIDE SEQUENCE [LARGE SCALE GENOMIC DNA]</scope>
    <source>
        <strain evidence="10 11">DSM 24425</strain>
    </source>
</reference>
<dbReference type="InterPro" id="IPR003342">
    <property type="entry name" value="ArnT-like_N"/>
</dbReference>
<keyword evidence="5 8" id="KW-0812">Transmembrane</keyword>
<feature type="transmembrane region" description="Helical" evidence="8">
    <location>
        <begin position="338"/>
        <end position="360"/>
    </location>
</feature>
<feature type="transmembrane region" description="Helical" evidence="8">
    <location>
        <begin position="203"/>
        <end position="222"/>
    </location>
</feature>
<feature type="transmembrane region" description="Helical" evidence="8">
    <location>
        <begin position="313"/>
        <end position="331"/>
    </location>
</feature>
<feature type="transmembrane region" description="Helical" evidence="8">
    <location>
        <begin position="389"/>
        <end position="406"/>
    </location>
</feature>
<feature type="transmembrane region" description="Helical" evidence="8">
    <location>
        <begin position="109"/>
        <end position="127"/>
    </location>
</feature>
<dbReference type="EMBL" id="SMFV01000003">
    <property type="protein sequence ID" value="TCK04523.1"/>
    <property type="molecule type" value="Genomic_DNA"/>
</dbReference>
<dbReference type="GO" id="GO:0005886">
    <property type="term" value="C:plasma membrane"/>
    <property type="evidence" value="ECO:0007669"/>
    <property type="project" value="UniProtKB-SubCell"/>
</dbReference>
<dbReference type="Proteomes" id="UP000295777">
    <property type="component" value="Unassembled WGS sequence"/>
</dbReference>
<feature type="transmembrane region" description="Helical" evidence="8">
    <location>
        <begin position="158"/>
        <end position="191"/>
    </location>
</feature>
<evidence type="ECO:0000259" key="9">
    <source>
        <dbReference type="Pfam" id="PF02366"/>
    </source>
</evidence>
<dbReference type="OrthoDB" id="9775035at2"/>
<dbReference type="AlphaFoldDB" id="A0A4R1GCK7"/>
<dbReference type="InterPro" id="IPR050297">
    <property type="entry name" value="LipidA_mod_glycosyltrf_83"/>
</dbReference>
<dbReference type="RefSeq" id="WP_132526325.1">
    <property type="nucleotide sequence ID" value="NZ_SMFV01000003.1"/>
</dbReference>
<keyword evidence="7 8" id="KW-0472">Membrane</keyword>
<evidence type="ECO:0000256" key="5">
    <source>
        <dbReference type="ARBA" id="ARBA00022692"/>
    </source>
</evidence>
<feature type="transmembrane region" description="Helical" evidence="8">
    <location>
        <begin position="289"/>
        <end position="307"/>
    </location>
</feature>
<keyword evidence="2" id="KW-1003">Cell membrane</keyword>
<evidence type="ECO:0000256" key="8">
    <source>
        <dbReference type="SAM" id="Phobius"/>
    </source>
</evidence>
<evidence type="ECO:0000256" key="7">
    <source>
        <dbReference type="ARBA" id="ARBA00023136"/>
    </source>
</evidence>
<feature type="domain" description="ArnT-like N-terminal" evidence="9">
    <location>
        <begin position="9"/>
        <end position="223"/>
    </location>
</feature>
<evidence type="ECO:0000256" key="6">
    <source>
        <dbReference type="ARBA" id="ARBA00022989"/>
    </source>
</evidence>
<accession>A0A4R1GCK7</accession>
<dbReference type="GO" id="GO:0000030">
    <property type="term" value="F:mannosyltransferase activity"/>
    <property type="evidence" value="ECO:0007669"/>
    <property type="project" value="InterPro"/>
</dbReference>
<dbReference type="GO" id="GO:0016763">
    <property type="term" value="F:pentosyltransferase activity"/>
    <property type="evidence" value="ECO:0007669"/>
    <property type="project" value="TreeGrafter"/>
</dbReference>
<evidence type="ECO:0000313" key="10">
    <source>
        <dbReference type="EMBL" id="TCK04523.1"/>
    </source>
</evidence>
<evidence type="ECO:0000313" key="11">
    <source>
        <dbReference type="Proteomes" id="UP000295777"/>
    </source>
</evidence>
<feature type="transmembrane region" description="Helical" evidence="8">
    <location>
        <begin position="366"/>
        <end position="382"/>
    </location>
</feature>
<evidence type="ECO:0000256" key="1">
    <source>
        <dbReference type="ARBA" id="ARBA00004651"/>
    </source>
</evidence>
<keyword evidence="11" id="KW-1185">Reference proteome</keyword>
<organism evidence="10 11">
    <name type="scientific">Phorcysia thermohydrogeniphila</name>
    <dbReference type="NCBI Taxonomy" id="936138"/>
    <lineage>
        <taxon>Bacteria</taxon>
        <taxon>Pseudomonadati</taxon>
        <taxon>Aquificota</taxon>
        <taxon>Aquificia</taxon>
        <taxon>Desulfurobacteriales</taxon>
        <taxon>Desulfurobacteriaceae</taxon>
        <taxon>Phorcysia</taxon>
    </lineage>
</organism>
<dbReference type="GO" id="GO:0009103">
    <property type="term" value="P:lipopolysaccharide biosynthetic process"/>
    <property type="evidence" value="ECO:0007669"/>
    <property type="project" value="UniProtKB-ARBA"/>
</dbReference>
<dbReference type="PANTHER" id="PTHR33908:SF3">
    <property type="entry name" value="UNDECAPRENYL PHOSPHATE-ALPHA-4-AMINO-4-DEOXY-L-ARABINOSE ARABINOSYL TRANSFERASE"/>
    <property type="match status" value="1"/>
</dbReference>
<keyword evidence="3" id="KW-0328">Glycosyltransferase</keyword>
<keyword evidence="4 10" id="KW-0808">Transferase</keyword>
<protein>
    <submittedName>
        <fullName evidence="10">4-amino-4-deoxy-L-arabinose transferase-like glycosyltransferase</fullName>
    </submittedName>
</protein>
<feature type="transmembrane region" description="Helical" evidence="8">
    <location>
        <begin position="254"/>
        <end position="277"/>
    </location>
</feature>